<sequence>MTEQRRSSSEEQAWDSLNDGMAPAIAESLRDGMQADRESLVATFQEAMVAGIKQAMSDEFKALLATEIKQSLVDLRTIFAEALRSVAHDLDHSSERPLSDAWNASASRPSLITGVGTGINTSTSIFNARPTSTDIPEQSQTVPETSRPLINRSASMTTPISSTSTILAPPTSARSVVRTAHRPAPTYKMSRELESVFELWEEWENGLDGKPSIKYLEYNYGTQWRANSAEKQFFCRRKAIIDEVNRMAEANDSNIRYALQVTDAKRLRLKPNSLDNFGKVLLKERRERRLAADTAASR</sequence>
<dbReference type="GO" id="GO:0000981">
    <property type="term" value="F:DNA-binding transcription factor activity, RNA polymerase II-specific"/>
    <property type="evidence" value="ECO:0007669"/>
    <property type="project" value="TreeGrafter"/>
</dbReference>
<dbReference type="EMBL" id="KV454299">
    <property type="protein sequence ID" value="ODQ70855.1"/>
    <property type="molecule type" value="Genomic_DNA"/>
</dbReference>
<dbReference type="InterPro" id="IPR052146">
    <property type="entry name" value="HOT1"/>
</dbReference>
<dbReference type="PANTHER" id="PTHR37784">
    <property type="entry name" value="PROTEIN MSN1"/>
    <property type="match status" value="1"/>
</dbReference>
<evidence type="ECO:0000313" key="3">
    <source>
        <dbReference type="Proteomes" id="UP000094385"/>
    </source>
</evidence>
<proteinExistence type="predicted"/>
<dbReference type="Proteomes" id="UP000094385">
    <property type="component" value="Unassembled WGS sequence"/>
</dbReference>
<name>A0A1E3PZI2_LIPST</name>
<keyword evidence="3" id="KW-1185">Reference proteome</keyword>
<dbReference type="GO" id="GO:0060963">
    <property type="term" value="P:positive regulation of ribosomal protein gene transcription by RNA polymerase II"/>
    <property type="evidence" value="ECO:0007669"/>
    <property type="project" value="TreeGrafter"/>
</dbReference>
<protein>
    <recommendedName>
        <fullName evidence="1">Transcription activator GCR1-like domain-containing protein</fullName>
    </recommendedName>
</protein>
<dbReference type="GO" id="GO:0000978">
    <property type="term" value="F:RNA polymerase II cis-regulatory region sequence-specific DNA binding"/>
    <property type="evidence" value="ECO:0007669"/>
    <property type="project" value="TreeGrafter"/>
</dbReference>
<dbReference type="AlphaFoldDB" id="A0A1E3PZI2"/>
<dbReference type="InterPro" id="IPR022210">
    <property type="entry name" value="TF_GCR1-like"/>
</dbReference>
<dbReference type="STRING" id="675824.A0A1E3PZI2"/>
<reference evidence="2 3" key="1">
    <citation type="journal article" date="2016" name="Proc. Natl. Acad. Sci. U.S.A.">
        <title>Comparative genomics of biotechnologically important yeasts.</title>
        <authorList>
            <person name="Riley R."/>
            <person name="Haridas S."/>
            <person name="Wolfe K.H."/>
            <person name="Lopes M.R."/>
            <person name="Hittinger C.T."/>
            <person name="Goeker M."/>
            <person name="Salamov A.A."/>
            <person name="Wisecaver J.H."/>
            <person name="Long T.M."/>
            <person name="Calvey C.H."/>
            <person name="Aerts A.L."/>
            <person name="Barry K.W."/>
            <person name="Choi C."/>
            <person name="Clum A."/>
            <person name="Coughlan A.Y."/>
            <person name="Deshpande S."/>
            <person name="Douglass A.P."/>
            <person name="Hanson S.J."/>
            <person name="Klenk H.-P."/>
            <person name="LaButti K.M."/>
            <person name="Lapidus A."/>
            <person name="Lindquist E.A."/>
            <person name="Lipzen A.M."/>
            <person name="Meier-Kolthoff J.P."/>
            <person name="Ohm R.A."/>
            <person name="Otillar R.P."/>
            <person name="Pangilinan J.L."/>
            <person name="Peng Y."/>
            <person name="Rokas A."/>
            <person name="Rosa C.A."/>
            <person name="Scheuner C."/>
            <person name="Sibirny A.A."/>
            <person name="Slot J.C."/>
            <person name="Stielow J.B."/>
            <person name="Sun H."/>
            <person name="Kurtzman C.P."/>
            <person name="Blackwell M."/>
            <person name="Grigoriev I.V."/>
            <person name="Jeffries T.W."/>
        </authorList>
    </citation>
    <scope>NUCLEOTIDE SEQUENCE [LARGE SCALE GENOMIC DNA]</scope>
    <source>
        <strain evidence="2 3">NRRL Y-11557</strain>
    </source>
</reference>
<dbReference type="PANTHER" id="PTHR37784:SF4">
    <property type="entry name" value="TRANSCRIPTION FACTOR-LIKE PROTEIN EUC1"/>
    <property type="match status" value="1"/>
</dbReference>
<organism evidence="2 3">
    <name type="scientific">Lipomyces starkeyi NRRL Y-11557</name>
    <dbReference type="NCBI Taxonomy" id="675824"/>
    <lineage>
        <taxon>Eukaryota</taxon>
        <taxon>Fungi</taxon>
        <taxon>Dikarya</taxon>
        <taxon>Ascomycota</taxon>
        <taxon>Saccharomycotina</taxon>
        <taxon>Lipomycetes</taxon>
        <taxon>Lipomycetales</taxon>
        <taxon>Lipomycetaceae</taxon>
        <taxon>Lipomyces</taxon>
    </lineage>
</organism>
<dbReference type="OrthoDB" id="428577at2759"/>
<evidence type="ECO:0000259" key="1">
    <source>
        <dbReference type="Pfam" id="PF12550"/>
    </source>
</evidence>
<feature type="domain" description="Transcription activator GCR1-like" evidence="1">
    <location>
        <begin position="187"/>
        <end position="265"/>
    </location>
</feature>
<gene>
    <name evidence="2" type="ORF">LIPSTDRAFT_119572</name>
</gene>
<accession>A0A1E3PZI2</accession>
<evidence type="ECO:0000313" key="2">
    <source>
        <dbReference type="EMBL" id="ODQ70855.1"/>
    </source>
</evidence>
<dbReference type="Pfam" id="PF12550">
    <property type="entry name" value="GCR1_C"/>
    <property type="match status" value="1"/>
</dbReference>